<dbReference type="InterPro" id="IPR013083">
    <property type="entry name" value="Znf_RING/FYVE/PHD"/>
</dbReference>
<dbReference type="Gene3D" id="3.30.710.10">
    <property type="entry name" value="Potassium Channel Kv1.1, Chain A"/>
    <property type="match status" value="1"/>
</dbReference>
<dbReference type="Proteomes" id="UP000008820">
    <property type="component" value="Chromosome 3"/>
</dbReference>
<dbReference type="CDD" id="cd15728">
    <property type="entry name" value="FYVE_ANFY1"/>
    <property type="match status" value="1"/>
</dbReference>
<dbReference type="InParanoid" id="A0A1S4FRB3"/>
<dbReference type="SMART" id="SM00248">
    <property type="entry name" value="ANK"/>
    <property type="match status" value="21"/>
</dbReference>
<dbReference type="PRINTS" id="PR01415">
    <property type="entry name" value="ANKYRIN"/>
</dbReference>
<dbReference type="SUPFAM" id="SSF54695">
    <property type="entry name" value="POZ domain"/>
    <property type="match status" value="1"/>
</dbReference>
<name>A0A1S4FRB3_AEDAE</name>
<dbReference type="SUPFAM" id="SSF48403">
    <property type="entry name" value="Ankyrin repeat"/>
    <property type="match status" value="4"/>
</dbReference>
<keyword evidence="2" id="KW-0677">Repeat</keyword>
<reference evidence="6" key="2">
    <citation type="submission" date="2020-05" db="UniProtKB">
        <authorList>
            <consortium name="EnsemblMetazoa"/>
        </authorList>
    </citation>
    <scope>IDENTIFICATION</scope>
    <source>
        <strain evidence="6">LVP_AGWG</strain>
    </source>
</reference>
<dbReference type="InterPro" id="IPR000306">
    <property type="entry name" value="Znf_FYVE"/>
</dbReference>
<dbReference type="Pfam" id="PF01363">
    <property type="entry name" value="FYVE"/>
    <property type="match status" value="1"/>
</dbReference>
<accession>A0A1S4FRB3</accession>
<dbReference type="FunFam" id="3.30.40.10:FF:000104">
    <property type="entry name" value="Ankyrin repeat and FYVE domain-containing 1"/>
    <property type="match status" value="1"/>
</dbReference>
<dbReference type="GO" id="GO:0008270">
    <property type="term" value="F:zinc ion binding"/>
    <property type="evidence" value="ECO:0007669"/>
    <property type="project" value="UniProtKB-KW"/>
</dbReference>
<dbReference type="Pfam" id="PF12796">
    <property type="entry name" value="Ank_2"/>
    <property type="match status" value="6"/>
</dbReference>
<evidence type="ECO:0000256" key="3">
    <source>
        <dbReference type="ARBA" id="ARBA00022771"/>
    </source>
</evidence>
<dbReference type="PROSITE" id="PS50297">
    <property type="entry name" value="ANK_REP_REGION"/>
    <property type="match status" value="9"/>
</dbReference>
<dbReference type="SMART" id="SM00064">
    <property type="entry name" value="FYVE"/>
    <property type="match status" value="1"/>
</dbReference>
<evidence type="ECO:0000313" key="6">
    <source>
        <dbReference type="EnsemblMetazoa" id="AAEL010800-PA"/>
    </source>
</evidence>
<dbReference type="FunFam" id="1.25.40.20:FF:000628">
    <property type="entry name" value="Uncharacterized protein, isoform D"/>
    <property type="match status" value="1"/>
</dbReference>
<dbReference type="InterPro" id="IPR002110">
    <property type="entry name" value="Ankyrin_rpt"/>
</dbReference>
<dbReference type="FunCoup" id="A0A1S4FRB3">
    <property type="interactions" value="2486"/>
</dbReference>
<dbReference type="InterPro" id="IPR011333">
    <property type="entry name" value="SKP1/BTB/POZ_sf"/>
</dbReference>
<dbReference type="PROSITE" id="PS50097">
    <property type="entry name" value="BTB"/>
    <property type="match status" value="1"/>
</dbReference>
<organism evidence="6 7">
    <name type="scientific">Aedes aegypti</name>
    <name type="common">Yellowfever mosquito</name>
    <name type="synonym">Culex aegypti</name>
    <dbReference type="NCBI Taxonomy" id="7159"/>
    <lineage>
        <taxon>Eukaryota</taxon>
        <taxon>Metazoa</taxon>
        <taxon>Ecdysozoa</taxon>
        <taxon>Arthropoda</taxon>
        <taxon>Hexapoda</taxon>
        <taxon>Insecta</taxon>
        <taxon>Pterygota</taxon>
        <taxon>Neoptera</taxon>
        <taxon>Endopterygota</taxon>
        <taxon>Diptera</taxon>
        <taxon>Nematocera</taxon>
        <taxon>Culicoidea</taxon>
        <taxon>Culicidae</taxon>
        <taxon>Culicinae</taxon>
        <taxon>Aedini</taxon>
        <taxon>Aedes</taxon>
        <taxon>Stegomyia</taxon>
    </lineage>
</organism>
<dbReference type="SUPFAM" id="SSF57903">
    <property type="entry name" value="FYVE/PHD zinc finger"/>
    <property type="match status" value="1"/>
</dbReference>
<evidence type="ECO:0000256" key="2">
    <source>
        <dbReference type="ARBA" id="ARBA00022737"/>
    </source>
</evidence>
<sequence length="1054" mass="115105">MPAHKFVLNARSEEWREEVIADKTELDWSDLDADVGFALLRWIYTDVVDLQHDSLALDLLKTSPPFQAARTDGPLRACAGVFGFGAVLRPVLLCRGRCGSLQSAGVLFGLISTHWDDLTPQDFEHMSGPLLYKMLKSKTKHPLHAAVRLLREDVVFLCLVENDGTLTEIVNSLSPQGQLPLGLALMGRSTGIAQTLLETGGADINAFTSEGCTLLIDAIKRGDGFTAQFLLDKGCNIDLVTRDTSDTALHLVSTYAEKCTDPETFRDMLSVARQLLKRRADPNVQNIRGYTPLHIAITSQHMDMIDELLSDDVLNLDTNIRTLDEKCALQFALMPPHTDGPPFDLARLLLHKGARPNPINSDTGDSLIHTLAQSRLEEAAVFLAEFANLNHVNKAGLTPLHVAASQGLSNLTRALLEKGASPNMQSVVADLKSPLHYAVEANSAEVIKAFIEHVQSADDMAEKVDFNLKNAFGDSPFSLALSMGYNELVPLLIKGGADVNARNGQDMTLLHQAILKEDSKTAVFLLNHGADMNALTADQESPLQLAIHCRLPDVVDALCTRGVSFSAPDNKGDCPLWSALESEQFEIASVLVRHGVDTDCWGPGPEGCLQTLLHRAIDENKEVAAQFLIRSGCDLDSPRQPGPQGQGGEEAKDKASPLHLCCQWGLRNVLHTLIDHGANVNAVDCDLKTPLHVAIENQHEEIIGILLCHPGIDLKIRDKTGNTPFAAALQVRNNKAAQNILERLPNAAEQMDQRGRNFLHLAIMRDDLESVLFLLSIHVDVNSRVHDVNQTPPLHLAAGSENEMLIRNLILAGARLNDRDATQKTALHVAAERGTIGAVSALLQNGADFDAVDGDGNNALHIAVREGHIAVVRELLTESELNAEVVNMKGRNPLHELCRCGKDNTAAGILELFLECMPKYPINTTDLQGNTPLLLAYMRGQAQLCRILVKNGACLGAENKEGLTIFNFKLATNQLLHRLLDELPQESPWASSEVCQECGTKFTITMRKHHCRHCGRILCSRCSNNDVPIIKFGINKPVRVCCVCFEVLQVGSGA</sequence>
<keyword evidence="5" id="KW-0040">ANK repeat</keyword>
<dbReference type="InterPro" id="IPR011011">
    <property type="entry name" value="Znf_FYVE_PHD"/>
</dbReference>
<reference evidence="6 7" key="1">
    <citation type="submission" date="2017-06" db="EMBL/GenBank/DDBJ databases">
        <title>Aedes aegypti genome working group (AGWG) sequencing and assembly.</title>
        <authorList>
            <consortium name="Aedes aegypti Genome Working Group (AGWG)"/>
            <person name="Matthews B.J."/>
        </authorList>
    </citation>
    <scope>NUCLEOTIDE SEQUENCE [LARGE SCALE GENOMIC DNA]</scope>
    <source>
        <strain evidence="6 7">LVP_AGWG</strain>
    </source>
</reference>
<keyword evidence="7" id="KW-1185">Reference proteome</keyword>
<gene>
    <name evidence="6" type="primary">5573889</name>
</gene>
<keyword evidence="3" id="KW-0863">Zinc-finger</keyword>
<dbReference type="EnsemblMetazoa" id="AAEL010800-RA">
    <property type="protein sequence ID" value="AAEL010800-PA"/>
    <property type="gene ID" value="AAEL010800"/>
</dbReference>
<evidence type="ECO:0000256" key="5">
    <source>
        <dbReference type="ARBA" id="ARBA00023043"/>
    </source>
</evidence>
<evidence type="ECO:0000256" key="1">
    <source>
        <dbReference type="ARBA" id="ARBA00022723"/>
    </source>
</evidence>
<evidence type="ECO:0000256" key="4">
    <source>
        <dbReference type="ARBA" id="ARBA00022833"/>
    </source>
</evidence>
<dbReference type="InterPro" id="IPR017455">
    <property type="entry name" value="Znf_FYVE-rel"/>
</dbReference>
<dbReference type="OrthoDB" id="2306477at2759"/>
<dbReference type="InterPro" id="IPR036770">
    <property type="entry name" value="Ankyrin_rpt-contain_sf"/>
</dbReference>
<proteinExistence type="predicted"/>
<dbReference type="PROSITE" id="PS50088">
    <property type="entry name" value="ANK_REPEAT"/>
    <property type="match status" value="11"/>
</dbReference>
<dbReference type="Pfam" id="PF13637">
    <property type="entry name" value="Ank_4"/>
    <property type="match status" value="1"/>
</dbReference>
<dbReference type="Gene3D" id="1.25.40.20">
    <property type="entry name" value="Ankyrin repeat-containing domain"/>
    <property type="match status" value="4"/>
</dbReference>
<dbReference type="PANTHER" id="PTHR24198:SF191">
    <property type="entry name" value="RABANKYRIN-5-LIKE"/>
    <property type="match status" value="1"/>
</dbReference>
<dbReference type="PANTHER" id="PTHR24198">
    <property type="entry name" value="ANKYRIN REPEAT AND PROTEIN KINASE DOMAIN-CONTAINING PROTEIN"/>
    <property type="match status" value="1"/>
</dbReference>
<dbReference type="Gene3D" id="3.30.40.10">
    <property type="entry name" value="Zinc/RING finger domain, C3HC4 (zinc finger)"/>
    <property type="match status" value="1"/>
</dbReference>
<evidence type="ECO:0000313" key="7">
    <source>
        <dbReference type="Proteomes" id="UP000008820"/>
    </source>
</evidence>
<keyword evidence="1" id="KW-0479">Metal-binding</keyword>
<dbReference type="PROSITE" id="PS50178">
    <property type="entry name" value="ZF_FYVE"/>
    <property type="match status" value="1"/>
</dbReference>
<protein>
    <submittedName>
        <fullName evidence="6">Uncharacterized protein</fullName>
    </submittedName>
</protein>
<dbReference type="Pfam" id="PF00023">
    <property type="entry name" value="Ank"/>
    <property type="match status" value="1"/>
</dbReference>
<dbReference type="InterPro" id="IPR049764">
    <property type="entry name" value="ANFY1_FYVE"/>
</dbReference>
<dbReference type="VEuPathDB" id="VectorBase:AAEL010800"/>
<keyword evidence="4" id="KW-0862">Zinc</keyword>
<dbReference type="InterPro" id="IPR000210">
    <property type="entry name" value="BTB/POZ_dom"/>
</dbReference>
<dbReference type="AlphaFoldDB" id="A0A1S4FRB3"/>